<proteinExistence type="predicted"/>
<dbReference type="PANTHER" id="PTHR12277:SF81">
    <property type="entry name" value="PROTEIN ABHD13"/>
    <property type="match status" value="1"/>
</dbReference>
<evidence type="ECO:0000313" key="2">
    <source>
        <dbReference type="Proteomes" id="UP000693970"/>
    </source>
</evidence>
<comment type="caution">
    <text evidence="1">The sequence shown here is derived from an EMBL/GenBank/DDBJ whole genome shotgun (WGS) entry which is preliminary data.</text>
</comment>
<keyword evidence="2" id="KW-1185">Reference proteome</keyword>
<organism evidence="1 2">
    <name type="scientific">Nitzschia inconspicua</name>
    <dbReference type="NCBI Taxonomy" id="303405"/>
    <lineage>
        <taxon>Eukaryota</taxon>
        <taxon>Sar</taxon>
        <taxon>Stramenopiles</taxon>
        <taxon>Ochrophyta</taxon>
        <taxon>Bacillariophyta</taxon>
        <taxon>Bacillariophyceae</taxon>
        <taxon>Bacillariophycidae</taxon>
        <taxon>Bacillariales</taxon>
        <taxon>Bacillariaceae</taxon>
        <taxon>Nitzschia</taxon>
    </lineage>
</organism>
<keyword evidence="1" id="KW-0031">Aminopeptidase</keyword>
<evidence type="ECO:0000313" key="1">
    <source>
        <dbReference type="EMBL" id="KAG7372385.1"/>
    </source>
</evidence>
<gene>
    <name evidence="1" type="ORF">IV203_018528</name>
</gene>
<dbReference type="GO" id="GO:0004177">
    <property type="term" value="F:aminopeptidase activity"/>
    <property type="evidence" value="ECO:0007669"/>
    <property type="project" value="UniProtKB-KW"/>
</dbReference>
<dbReference type="AlphaFoldDB" id="A0A9K3Q6L9"/>
<dbReference type="OrthoDB" id="446723at2759"/>
<protein>
    <submittedName>
        <fullName evidence="1">Serine aminopeptidase, S33</fullName>
    </submittedName>
</protein>
<reference evidence="1" key="1">
    <citation type="journal article" date="2021" name="Sci. Rep.">
        <title>Diploid genomic architecture of Nitzschia inconspicua, an elite biomass production diatom.</title>
        <authorList>
            <person name="Oliver A."/>
            <person name="Podell S."/>
            <person name="Pinowska A."/>
            <person name="Traller J.C."/>
            <person name="Smith S.R."/>
            <person name="McClure R."/>
            <person name="Beliaev A."/>
            <person name="Bohutskyi P."/>
            <person name="Hill E.A."/>
            <person name="Rabines A."/>
            <person name="Zheng H."/>
            <person name="Allen L.Z."/>
            <person name="Kuo A."/>
            <person name="Grigoriev I.V."/>
            <person name="Allen A.E."/>
            <person name="Hazlebeck D."/>
            <person name="Allen E.E."/>
        </authorList>
    </citation>
    <scope>NUCLEOTIDE SEQUENCE</scope>
    <source>
        <strain evidence="1">Hildebrandi</strain>
    </source>
</reference>
<name>A0A9K3Q6L9_9STRA</name>
<sequence>MGGIVSALAFPAPAKEISQAALLARAAKQQLVYLKTASGYRIPAIHLVKKTNSKKDNNSNYFTIIYSHGNAEDVGLSLPYLDYLSQYCDCHVFAYEYCGYSLAEGEPSEQNCYECIQAAYDYLTNLEKVHSSKIVLVGRSLGTGPTVDLAAKLCIQKMPPAGVVLQSPLESGGRCVLGESASFFLYYLDIFRNYEKIHKLAPIPVFIMHGLLDRVVPATNGKALLESLAKAQRSYPADNGRERSDDHYKAVAYPPLWIPDAGHNDMPEFDCMQNIAKFLRFLNERKDAS</sequence>
<dbReference type="Proteomes" id="UP000693970">
    <property type="component" value="Unassembled WGS sequence"/>
</dbReference>
<keyword evidence="1" id="KW-0645">Protease</keyword>
<dbReference type="PANTHER" id="PTHR12277">
    <property type="entry name" value="ALPHA/BETA HYDROLASE DOMAIN-CONTAINING PROTEIN"/>
    <property type="match status" value="1"/>
</dbReference>
<reference evidence="1" key="2">
    <citation type="submission" date="2021-04" db="EMBL/GenBank/DDBJ databases">
        <authorList>
            <person name="Podell S."/>
        </authorList>
    </citation>
    <scope>NUCLEOTIDE SEQUENCE</scope>
    <source>
        <strain evidence="1">Hildebrandi</strain>
    </source>
</reference>
<dbReference type="EMBL" id="JAGRRH010000003">
    <property type="protein sequence ID" value="KAG7372385.1"/>
    <property type="molecule type" value="Genomic_DNA"/>
</dbReference>
<keyword evidence="1" id="KW-0378">Hydrolase</keyword>
<accession>A0A9K3Q6L9</accession>